<reference evidence="3 4" key="1">
    <citation type="submission" date="2018-06" db="EMBL/GenBank/DDBJ databases">
        <title>Complete Genomes of Monosporascus.</title>
        <authorList>
            <person name="Robinson A.J."/>
            <person name="Natvig D.O."/>
        </authorList>
    </citation>
    <scope>NUCLEOTIDE SEQUENCE [LARGE SCALE GENOMIC DNA]</scope>
    <source>
        <strain evidence="3 4">CBS 110550</strain>
    </source>
</reference>
<feature type="compositionally biased region" description="Polar residues" evidence="1">
    <location>
        <begin position="181"/>
        <end position="190"/>
    </location>
</feature>
<name>A0A4Q4TS57_9PEZI</name>
<evidence type="ECO:0000313" key="4">
    <source>
        <dbReference type="Proteomes" id="UP000293360"/>
    </source>
</evidence>
<dbReference type="Proteomes" id="UP000293360">
    <property type="component" value="Unassembled WGS sequence"/>
</dbReference>
<sequence length="208" mass="22733">MYGFAERTHLYNTLALANVVGKLVSIIFPVTSIALLQLEAVQSSFMGFLVLADLPHGFWIFNLTNILCQIAWHGNIASDVEADGPDMSAARARHDSSLFLPGVSSSLLAFIIFGTTTPFRKHMRKVFVDRWRGRPTQPPPNPSSPSLQTGYEVRVYGPNGPNTTVYAVGDEERDIELQHPKPSNSPSTHCTESDGGRGTSRTGGRMTS</sequence>
<feature type="compositionally biased region" description="Low complexity" evidence="1">
    <location>
        <begin position="199"/>
        <end position="208"/>
    </location>
</feature>
<dbReference type="EMBL" id="QJNU01000020">
    <property type="protein sequence ID" value="RYP10245.1"/>
    <property type="molecule type" value="Genomic_DNA"/>
</dbReference>
<dbReference type="OrthoDB" id="5287295at2759"/>
<feature type="region of interest" description="Disordered" evidence="1">
    <location>
        <begin position="131"/>
        <end position="208"/>
    </location>
</feature>
<comment type="caution">
    <text evidence="3">The sequence shown here is derived from an EMBL/GenBank/DDBJ whole genome shotgun (WGS) entry which is preliminary data.</text>
</comment>
<dbReference type="AlphaFoldDB" id="A0A4Q4TS57"/>
<keyword evidence="2" id="KW-1133">Transmembrane helix</keyword>
<keyword evidence="4" id="KW-1185">Reference proteome</keyword>
<evidence type="ECO:0000313" key="3">
    <source>
        <dbReference type="EMBL" id="RYP10245.1"/>
    </source>
</evidence>
<evidence type="ECO:0000256" key="1">
    <source>
        <dbReference type="SAM" id="MobiDB-lite"/>
    </source>
</evidence>
<feature type="transmembrane region" description="Helical" evidence="2">
    <location>
        <begin position="15"/>
        <end position="36"/>
    </location>
</feature>
<organism evidence="3 4">
    <name type="scientific">Monosporascus ibericus</name>
    <dbReference type="NCBI Taxonomy" id="155417"/>
    <lineage>
        <taxon>Eukaryota</taxon>
        <taxon>Fungi</taxon>
        <taxon>Dikarya</taxon>
        <taxon>Ascomycota</taxon>
        <taxon>Pezizomycotina</taxon>
        <taxon>Sordariomycetes</taxon>
        <taxon>Xylariomycetidae</taxon>
        <taxon>Xylariales</taxon>
        <taxon>Xylariales incertae sedis</taxon>
        <taxon>Monosporascus</taxon>
    </lineage>
</organism>
<keyword evidence="2" id="KW-0472">Membrane</keyword>
<evidence type="ECO:0000256" key="2">
    <source>
        <dbReference type="SAM" id="Phobius"/>
    </source>
</evidence>
<feature type="transmembrane region" description="Helical" evidence="2">
    <location>
        <begin position="98"/>
        <end position="115"/>
    </location>
</feature>
<keyword evidence="2" id="KW-0812">Transmembrane</keyword>
<protein>
    <submittedName>
        <fullName evidence="3">Uncharacterized protein</fullName>
    </submittedName>
</protein>
<proteinExistence type="predicted"/>
<accession>A0A4Q4TS57</accession>
<feature type="transmembrane region" description="Helical" evidence="2">
    <location>
        <begin position="48"/>
        <end position="72"/>
    </location>
</feature>
<gene>
    <name evidence="3" type="ORF">DL764_000737</name>
</gene>